<protein>
    <submittedName>
        <fullName evidence="2">Uncharacterized protein</fullName>
    </submittedName>
</protein>
<feature type="compositionally biased region" description="Basic and acidic residues" evidence="1">
    <location>
        <begin position="958"/>
        <end position="981"/>
    </location>
</feature>
<feature type="compositionally biased region" description="Low complexity" evidence="1">
    <location>
        <begin position="258"/>
        <end position="281"/>
    </location>
</feature>
<dbReference type="InterPro" id="IPR019021">
    <property type="entry name" value="Mms22"/>
</dbReference>
<feature type="compositionally biased region" description="Basic and acidic residues" evidence="1">
    <location>
        <begin position="378"/>
        <end position="388"/>
    </location>
</feature>
<feature type="compositionally biased region" description="Low complexity" evidence="1">
    <location>
        <begin position="137"/>
        <end position="157"/>
    </location>
</feature>
<feature type="compositionally biased region" description="Low complexity" evidence="1">
    <location>
        <begin position="563"/>
        <end position="572"/>
    </location>
</feature>
<dbReference type="GO" id="GO:0005634">
    <property type="term" value="C:nucleus"/>
    <property type="evidence" value="ECO:0007669"/>
    <property type="project" value="InterPro"/>
</dbReference>
<feature type="compositionally biased region" description="Low complexity" evidence="1">
    <location>
        <begin position="109"/>
        <end position="123"/>
    </location>
</feature>
<reference evidence="3" key="2">
    <citation type="submission" date="2013-12" db="EMBL/GenBank/DDBJ databases">
        <title>Evolution of pathogenesis and genome organization in the Tremellales.</title>
        <authorList>
            <person name="Cuomo C."/>
            <person name="Litvintseva A."/>
            <person name="Heitman J."/>
            <person name="Chen Y."/>
            <person name="Sun S."/>
            <person name="Springer D."/>
            <person name="Dromer F."/>
            <person name="Young S."/>
            <person name="Zeng Q."/>
            <person name="Chapman S."/>
            <person name="Gujja S."/>
            <person name="Saif S."/>
            <person name="Birren B."/>
        </authorList>
    </citation>
    <scope>NUCLEOTIDE SEQUENCE [LARGE SCALE GENOMIC DNA]</scope>
    <source>
        <strain evidence="3">BCC8398</strain>
    </source>
</reference>
<feature type="compositionally biased region" description="Low complexity" evidence="1">
    <location>
        <begin position="925"/>
        <end position="937"/>
    </location>
</feature>
<feature type="region of interest" description="Disordered" evidence="1">
    <location>
        <begin position="762"/>
        <end position="1103"/>
    </location>
</feature>
<feature type="compositionally biased region" description="Acidic residues" evidence="1">
    <location>
        <begin position="683"/>
        <end position="697"/>
    </location>
</feature>
<feature type="region of interest" description="Disordered" evidence="1">
    <location>
        <begin position="647"/>
        <end position="727"/>
    </location>
</feature>
<evidence type="ECO:0000256" key="1">
    <source>
        <dbReference type="SAM" id="MobiDB-lite"/>
    </source>
</evidence>
<dbReference type="STRING" id="1296120.A0A1B9GVQ2"/>
<feature type="region of interest" description="Disordered" evidence="1">
    <location>
        <begin position="1"/>
        <end position="345"/>
    </location>
</feature>
<feature type="region of interest" description="Disordered" evidence="1">
    <location>
        <begin position="363"/>
        <end position="628"/>
    </location>
</feature>
<feature type="compositionally biased region" description="Polar residues" evidence="1">
    <location>
        <begin position="856"/>
        <end position="871"/>
    </location>
</feature>
<feature type="compositionally biased region" description="Polar residues" evidence="1">
    <location>
        <begin position="25"/>
        <end position="41"/>
    </location>
</feature>
<dbReference type="PANTHER" id="PTHR28122:SF1">
    <property type="entry name" value="E3 UBIQUITIN-PROTEIN LIGASE SUBSTRATE RECEPTOR MMS22"/>
    <property type="match status" value="1"/>
</dbReference>
<feature type="compositionally biased region" description="Polar residues" evidence="1">
    <location>
        <begin position="503"/>
        <end position="512"/>
    </location>
</feature>
<dbReference type="OrthoDB" id="2386201at2759"/>
<feature type="compositionally biased region" description="Basic residues" evidence="1">
    <location>
        <begin position="1088"/>
        <end position="1101"/>
    </location>
</feature>
<feature type="compositionally biased region" description="Low complexity" evidence="1">
    <location>
        <begin position="588"/>
        <end position="610"/>
    </location>
</feature>
<feature type="compositionally biased region" description="Acidic residues" evidence="1">
    <location>
        <begin position="61"/>
        <end position="71"/>
    </location>
</feature>
<organism evidence="2 3">
    <name type="scientific">Kwoniella heveanensis BCC8398</name>
    <dbReference type="NCBI Taxonomy" id="1296120"/>
    <lineage>
        <taxon>Eukaryota</taxon>
        <taxon>Fungi</taxon>
        <taxon>Dikarya</taxon>
        <taxon>Basidiomycota</taxon>
        <taxon>Agaricomycotina</taxon>
        <taxon>Tremellomycetes</taxon>
        <taxon>Tremellales</taxon>
        <taxon>Cryptococcaceae</taxon>
        <taxon>Kwoniella</taxon>
    </lineage>
</organism>
<feature type="compositionally biased region" description="Basic and acidic residues" evidence="1">
    <location>
        <begin position="282"/>
        <end position="296"/>
    </location>
</feature>
<name>A0A1B9GVQ2_9TREE</name>
<reference evidence="2 3" key="1">
    <citation type="submission" date="2013-07" db="EMBL/GenBank/DDBJ databases">
        <title>The Genome Sequence of Cryptococcus heveanensis BCC8398.</title>
        <authorList>
            <consortium name="The Broad Institute Genome Sequencing Platform"/>
            <person name="Cuomo C."/>
            <person name="Litvintseva A."/>
            <person name="Chen Y."/>
            <person name="Heitman J."/>
            <person name="Sun S."/>
            <person name="Springer D."/>
            <person name="Dromer F."/>
            <person name="Young S.K."/>
            <person name="Zeng Q."/>
            <person name="Gargeya S."/>
            <person name="Fitzgerald M."/>
            <person name="Abouelleil A."/>
            <person name="Alvarado L."/>
            <person name="Berlin A.M."/>
            <person name="Chapman S.B."/>
            <person name="Dewar J."/>
            <person name="Goldberg J."/>
            <person name="Griggs A."/>
            <person name="Gujja S."/>
            <person name="Hansen M."/>
            <person name="Howarth C."/>
            <person name="Imamovic A."/>
            <person name="Larimer J."/>
            <person name="McCowan C."/>
            <person name="Murphy C."/>
            <person name="Pearson M."/>
            <person name="Priest M."/>
            <person name="Roberts A."/>
            <person name="Saif S."/>
            <person name="Shea T."/>
            <person name="Sykes S."/>
            <person name="Wortman J."/>
            <person name="Nusbaum C."/>
            <person name="Birren B."/>
        </authorList>
    </citation>
    <scope>NUCLEOTIDE SEQUENCE [LARGE SCALE GENOMIC DNA]</scope>
    <source>
        <strain evidence="2 3">BCC8398</strain>
    </source>
</reference>
<dbReference type="Pfam" id="PF09462">
    <property type="entry name" value="Mus7"/>
    <property type="match status" value="1"/>
</dbReference>
<accession>A0A1B9GVQ2</accession>
<dbReference type="GO" id="GO:0035361">
    <property type="term" value="C:Cul8-RING ubiquitin ligase complex"/>
    <property type="evidence" value="ECO:0007669"/>
    <property type="project" value="TreeGrafter"/>
</dbReference>
<feature type="compositionally biased region" description="Basic and acidic residues" evidence="1">
    <location>
        <begin position="766"/>
        <end position="784"/>
    </location>
</feature>
<feature type="compositionally biased region" description="Basic and acidic residues" evidence="1">
    <location>
        <begin position="193"/>
        <end position="212"/>
    </location>
</feature>
<evidence type="ECO:0000313" key="3">
    <source>
        <dbReference type="Proteomes" id="UP000092666"/>
    </source>
</evidence>
<gene>
    <name evidence="2" type="ORF">I316_03153</name>
</gene>
<feature type="compositionally biased region" description="Polar residues" evidence="1">
    <location>
        <begin position="298"/>
        <end position="310"/>
    </location>
</feature>
<keyword evidence="3" id="KW-1185">Reference proteome</keyword>
<evidence type="ECO:0000313" key="2">
    <source>
        <dbReference type="EMBL" id="OCF35113.1"/>
    </source>
</evidence>
<feature type="compositionally biased region" description="Low complexity" evidence="1">
    <location>
        <begin position="80"/>
        <end position="93"/>
    </location>
</feature>
<dbReference type="Proteomes" id="UP000092666">
    <property type="component" value="Unassembled WGS sequence"/>
</dbReference>
<feature type="region of interest" description="Disordered" evidence="1">
    <location>
        <begin position="1136"/>
        <end position="1159"/>
    </location>
</feature>
<sequence length="2174" mass="240482">MAPRAGPSTSTSISISTGRRKVTQKSRPSFVLSTQAVSRPRTTSHDNDDDDGNEEQGGSSGEEDEDDEDDPLAMSPLRRPSPLTSTSMSTSKSLKPRRRRSTDRQHSIADTSDAVDDPSSSSPGAFVRTSRTRTPRTRAAISTSGGAGSSNGATTTTRGGGRRKTRAALREEREQVEMNEGDLVPPSEDEEYEAWKESRMIRSVHTENPEKAGDEEEDGSAGGGHDHGAGSGRIGTPTKRPKKPDKDKERTPYKLNKSFRSFFSSPYRPSRALPSSSSASTHESDSDRESDLEIDTKSGATSPTQPISFSQDDDDDEGSFTLHKGRRWLSETGVRGYKTPSTSASAKVYAKDEALLLDSKAEVSLNGETRSNAGFHADTGEEASKSTEDAVMLPPSPEPFLRKPERQSQTRLSLSRSPTPQTLPMAEIERPETGVFETMLVQPQNDTEILDSGPDASPPAGPLDYHDSPRAAASQPDQSTASAARSTDPENLMSFDPPPGPSMLSQTPSFLQSPDKRSTSLRGSPSPEHDIQPSFSNLLDLPPSPRRLASPAPEDRQRLLSQSSASSNANANDVTIAGLPASVGPKFSTPSRPSSPAAPLSPIFAAVAQPAPAPSPPAPVHMSTPPIADPALEQFRGARTFRTRTVLQLQPYTKERQNYEAQLRKGGLKKGKKAIAPSKEVTQEDDEDEAQGGDESSELSALEDSPERIVIGNTPPPPVPRKVRAPKELVDADYDEYFFEHGTVADEEDPEVAESLQKIARRRLKLEKEEKRKRREAEKERKQFESLMRGMNGNNSGSGDGESEGEKGTLPVRPNSTRTPRPKTYGSKSKSRPPLAPSLPDPSLASRAIPPISPAKSHTGTPTASFRTALSGTGDMDMDIGYGQPLDGPFMAEMSHIPPSPLDRNDSFFINDLPPSPVRHHAVQSSPSDSESDSAGSLAPDDPRKKIARRMMPAAMLRRLEAEAAEKERRKAEKKRRDQQRITESPMRPGRAVVRSGGGHGGLGDLDSLFSGDEADETLEETPSARAAFHREATNSFERPIVVSDGGDSSSEAAEDNQTEHTLARLHRGDFEGIVAGHRSRQAENKRRNATSRKNRDRARRPALGLLKRVRAPSSPIADYEYRTLRQTRIDFPLAERSPLSPVKGKKRKQSVRPGAKQRPAIRLDDHVIFATVDFEFDSDHASPRPTVKQKQAKLTARPFARTSSAANLTPQKDSLDAGIGKARSWANFDRFPIDFDITPLPSGLYCSPSSIPGSGKLEALTKYLRRAITVDPVIEFCTDYSIEMRFDMTPGGIQAVVPLLFDAMYRQMMAIVNDEKSELSTAPLVFLGLYMSARAEDIDETRLTLRTELEEAIGQLNVKLEELDLRSKSSREARSSLLDLRWSLFELALRISPRTEDGSTLVTECAVALIRQLLSFGFDKTIRPLKLIMRGESDSGEITDQTITIWISVIQASAAWDDHQNKSTDDIFLSALNSALDHVFHLDQVGPIAAERIWFLIFGLCALSQFDSDGRISSIFVSSPRWMLVRRAVGLIKVAFDEDAEKRAQLDQLQGRDRYVKVMMARCVRLSCIWKWHFDRESFSVATRDLGIIFKDRQYRNLPTEPPVDYPEFITRFDMSLTAAEDTKRETAFELYLRLVCVAASDIISSAQTLKEAQQAEKDVQRLVMSIIPVSAVKFNRLFPPSPKELGQLVNRYSTMIAACYFSPSLLSYLLANSKKWSPFEEADFESRQICIRGLMYLAVARRHHQQPLEPVVNRLAEIMGCLQAELEVLGGPSAPTLAPNRKEIERTMVLVVTCFRMMIKHHSFDPDEQIKAVYPDPCLLHESWTIRIFDLELVRDLKCGLEVVATIQAFLDTRTSALPRLARQRREAKESHSESMDEFGSLGIDFTAADVLALGGDVGAAEDPTEKQDGEFALIIENVISPKIYRLLSDMLPPVRDEEEEAADKEHQLDRQVFISKLTKCWSDCAAVLVVEHQKLDWSTFISPFGRQSWARIGDERGRVQVGLYFMLNVAHLDPACFGDHQEDFISLFFQVIGTDKLTVEHKYLSALLVMPGALDHPLLSPLGGMECLQIGTEMDRTKFMDIRSDVLRAIFAIVPDLLRSSQTPASFKSFIYRCINLFVSSLVSHEKSIDPAKVIHRESYHAFTSTIIRDLRRLAGEYITPLSVPGLKHFS</sequence>
<dbReference type="PANTHER" id="PTHR28122">
    <property type="entry name" value="E3 UBIQUITIN-PROTEIN LIGASE SUBSTRATE RECEPTOR MMS22"/>
    <property type="match status" value="1"/>
</dbReference>
<feature type="compositionally biased region" description="Polar residues" evidence="1">
    <location>
        <begin position="475"/>
        <end position="485"/>
    </location>
</feature>
<dbReference type="GO" id="GO:0000724">
    <property type="term" value="P:double-strand break repair via homologous recombination"/>
    <property type="evidence" value="ECO:0007669"/>
    <property type="project" value="TreeGrafter"/>
</dbReference>
<proteinExistence type="predicted"/>
<dbReference type="GO" id="GO:0031297">
    <property type="term" value="P:replication fork processing"/>
    <property type="evidence" value="ECO:0007669"/>
    <property type="project" value="InterPro"/>
</dbReference>
<feature type="compositionally biased region" description="Basic and acidic residues" evidence="1">
    <location>
        <begin position="1058"/>
        <end position="1071"/>
    </location>
</feature>
<dbReference type="EMBL" id="KI669500">
    <property type="protein sequence ID" value="OCF35113.1"/>
    <property type="molecule type" value="Genomic_DNA"/>
</dbReference>
<feature type="compositionally biased region" description="Low complexity" evidence="1">
    <location>
        <begin position="8"/>
        <end position="17"/>
    </location>
</feature>